<feature type="compositionally biased region" description="Basic and acidic residues" evidence="1">
    <location>
        <begin position="15"/>
        <end position="25"/>
    </location>
</feature>
<feature type="compositionally biased region" description="Polar residues" evidence="1">
    <location>
        <begin position="62"/>
        <end position="76"/>
    </location>
</feature>
<dbReference type="EMBL" id="JBFTWV010000016">
    <property type="protein sequence ID" value="KAL2797900.1"/>
    <property type="molecule type" value="Genomic_DNA"/>
</dbReference>
<feature type="compositionally biased region" description="Polar residues" evidence="1">
    <location>
        <begin position="421"/>
        <end position="432"/>
    </location>
</feature>
<feature type="compositionally biased region" description="Polar residues" evidence="1">
    <location>
        <begin position="445"/>
        <end position="454"/>
    </location>
</feature>
<name>A0ABR4GFR7_9EURO</name>
<feature type="compositionally biased region" description="Polar residues" evidence="1">
    <location>
        <begin position="188"/>
        <end position="201"/>
    </location>
</feature>
<dbReference type="Proteomes" id="UP001610563">
    <property type="component" value="Unassembled WGS sequence"/>
</dbReference>
<gene>
    <name evidence="3" type="ORF">BJX66DRAFT_71939</name>
</gene>
<feature type="compositionally biased region" description="Low complexity" evidence="1">
    <location>
        <begin position="231"/>
        <end position="246"/>
    </location>
</feature>
<feature type="compositionally biased region" description="Basic and acidic residues" evidence="1">
    <location>
        <begin position="327"/>
        <end position="338"/>
    </location>
</feature>
<evidence type="ECO:0000256" key="1">
    <source>
        <dbReference type="SAM" id="MobiDB-lite"/>
    </source>
</evidence>
<evidence type="ECO:0000313" key="3">
    <source>
        <dbReference type="EMBL" id="KAL2797900.1"/>
    </source>
</evidence>
<reference evidence="3 4" key="1">
    <citation type="submission" date="2024-07" db="EMBL/GenBank/DDBJ databases">
        <title>Section-level genome sequencing and comparative genomics of Aspergillus sections Usti and Cavernicolus.</title>
        <authorList>
            <consortium name="Lawrence Berkeley National Laboratory"/>
            <person name="Nybo J.L."/>
            <person name="Vesth T.C."/>
            <person name="Theobald S."/>
            <person name="Frisvad J.C."/>
            <person name="Larsen T.O."/>
            <person name="Kjaerboelling I."/>
            <person name="Rothschild-Mancinelli K."/>
            <person name="Lyhne E.K."/>
            <person name="Kogle M.E."/>
            <person name="Barry K."/>
            <person name="Clum A."/>
            <person name="Na H."/>
            <person name="Ledsgaard L."/>
            <person name="Lin J."/>
            <person name="Lipzen A."/>
            <person name="Kuo A."/>
            <person name="Riley R."/>
            <person name="Mondo S."/>
            <person name="Labutti K."/>
            <person name="Haridas S."/>
            <person name="Pangalinan J."/>
            <person name="Salamov A.A."/>
            <person name="Simmons B.A."/>
            <person name="Magnuson J.K."/>
            <person name="Chen J."/>
            <person name="Drula E."/>
            <person name="Henrissat B."/>
            <person name="Wiebenga A."/>
            <person name="Lubbers R.J."/>
            <person name="Gomes A.C."/>
            <person name="Makela M.R."/>
            <person name="Stajich J."/>
            <person name="Grigoriev I.V."/>
            <person name="Mortensen U.H."/>
            <person name="De Vries R.P."/>
            <person name="Baker S.E."/>
            <person name="Andersen M.R."/>
        </authorList>
    </citation>
    <scope>NUCLEOTIDE SEQUENCE [LARGE SCALE GENOMIC DNA]</scope>
    <source>
        <strain evidence="3 4">CBS 209.92</strain>
    </source>
</reference>
<organism evidence="3 4">
    <name type="scientific">Aspergillus keveii</name>
    <dbReference type="NCBI Taxonomy" id="714993"/>
    <lineage>
        <taxon>Eukaryota</taxon>
        <taxon>Fungi</taxon>
        <taxon>Dikarya</taxon>
        <taxon>Ascomycota</taxon>
        <taxon>Pezizomycotina</taxon>
        <taxon>Eurotiomycetes</taxon>
        <taxon>Eurotiomycetidae</taxon>
        <taxon>Eurotiales</taxon>
        <taxon>Aspergillaceae</taxon>
        <taxon>Aspergillus</taxon>
        <taxon>Aspergillus subgen. Nidulantes</taxon>
    </lineage>
</organism>
<feature type="compositionally biased region" description="Low complexity" evidence="1">
    <location>
        <begin position="175"/>
        <end position="186"/>
    </location>
</feature>
<feature type="compositionally biased region" description="Polar residues" evidence="1">
    <location>
        <begin position="214"/>
        <end position="230"/>
    </location>
</feature>
<feature type="region of interest" description="Disordered" evidence="1">
    <location>
        <begin position="284"/>
        <end position="360"/>
    </location>
</feature>
<proteinExistence type="predicted"/>
<comment type="caution">
    <text evidence="3">The sequence shown here is derived from an EMBL/GenBank/DDBJ whole genome shotgun (WGS) entry which is preliminary data.</text>
</comment>
<feature type="region of interest" description="Disordered" evidence="1">
    <location>
        <begin position="1"/>
        <end position="249"/>
    </location>
</feature>
<sequence length="512" mass="55333">MSQIAPVSAQSPTDAHPREDRGSLERKRRHTGDENLPDMERHESVRSRPLSWHPSAPVEPPLSSSQHRSIGVSSILNHPRADGPVIRTGSVDSGREGFGGEQYQQQRLSSDSPSHSRYPSSSTMHLPSPSMHPANLPPALSPGMRTRHQSIAPVSPSSRFVGATGYFPPKPGPGQSPLGQQLPGLQTVAPSSPLSIDTTPGQPLPGSAHHHQASVPSVSTFVGHRASTNQTPTPSSKETSPTTPVSVFSQLGRSSPAITAASAPQSTTLFSQYAPVDPITRLPIAMGGPWRPGEETSGLSGPQPETLPPGRTIPCLLDIKSGSSSQAEKRKANSDASRRFRNRKRNEMQMEQKITSQQDEIRKQAETIQKQVEELRVLRQQREFYRGERDYYREQVNRFVPADQLPARPSSPNPLWLASEPPTSGRESSSWVSPDVSVKIEGAPSGSTTHQNTPGRHAPASNVSSISASRAGGSWSAISTSSAYPINPERVTPDERQTKPMPPTPGLWDRTA</sequence>
<keyword evidence="4" id="KW-1185">Reference proteome</keyword>
<evidence type="ECO:0000313" key="4">
    <source>
        <dbReference type="Proteomes" id="UP001610563"/>
    </source>
</evidence>
<feature type="compositionally biased region" description="Polar residues" evidence="1">
    <location>
        <begin position="1"/>
        <end position="13"/>
    </location>
</feature>
<feature type="region of interest" description="Disordered" evidence="1">
    <location>
        <begin position="403"/>
        <end position="512"/>
    </location>
</feature>
<feature type="compositionally biased region" description="Low complexity" evidence="1">
    <location>
        <begin position="109"/>
        <end position="122"/>
    </location>
</feature>
<dbReference type="PROSITE" id="PS00036">
    <property type="entry name" value="BZIP_BASIC"/>
    <property type="match status" value="1"/>
</dbReference>
<feature type="domain" description="BZIP" evidence="2">
    <location>
        <begin position="329"/>
        <end position="343"/>
    </location>
</feature>
<evidence type="ECO:0000259" key="2">
    <source>
        <dbReference type="PROSITE" id="PS00036"/>
    </source>
</evidence>
<dbReference type="InterPro" id="IPR004827">
    <property type="entry name" value="bZIP"/>
</dbReference>
<accession>A0ABR4GFR7</accession>
<protein>
    <recommendedName>
        <fullName evidence="2">BZIP domain-containing protein</fullName>
    </recommendedName>
</protein>